<comment type="caution">
    <text evidence="1">The sequence shown here is derived from an EMBL/GenBank/DDBJ whole genome shotgun (WGS) entry which is preliminary data.</text>
</comment>
<proteinExistence type="predicted"/>
<keyword evidence="2" id="KW-1185">Reference proteome</keyword>
<protein>
    <submittedName>
        <fullName evidence="1">Uncharacterized protein</fullName>
    </submittedName>
</protein>
<dbReference type="OrthoDB" id="5954290at2759"/>
<dbReference type="EMBL" id="VSRR010039128">
    <property type="protein sequence ID" value="MPC74544.1"/>
    <property type="molecule type" value="Genomic_DNA"/>
</dbReference>
<evidence type="ECO:0000313" key="2">
    <source>
        <dbReference type="Proteomes" id="UP000324222"/>
    </source>
</evidence>
<evidence type="ECO:0000313" key="1">
    <source>
        <dbReference type="EMBL" id="MPC74544.1"/>
    </source>
</evidence>
<gene>
    <name evidence="1" type="ORF">E2C01_068904</name>
</gene>
<dbReference type="AlphaFoldDB" id="A0A5B7I1E3"/>
<name>A0A5B7I1E3_PORTR</name>
<organism evidence="1 2">
    <name type="scientific">Portunus trituberculatus</name>
    <name type="common">Swimming crab</name>
    <name type="synonym">Neptunus trituberculatus</name>
    <dbReference type="NCBI Taxonomy" id="210409"/>
    <lineage>
        <taxon>Eukaryota</taxon>
        <taxon>Metazoa</taxon>
        <taxon>Ecdysozoa</taxon>
        <taxon>Arthropoda</taxon>
        <taxon>Crustacea</taxon>
        <taxon>Multicrustacea</taxon>
        <taxon>Malacostraca</taxon>
        <taxon>Eumalacostraca</taxon>
        <taxon>Eucarida</taxon>
        <taxon>Decapoda</taxon>
        <taxon>Pleocyemata</taxon>
        <taxon>Brachyura</taxon>
        <taxon>Eubrachyura</taxon>
        <taxon>Portunoidea</taxon>
        <taxon>Portunidae</taxon>
        <taxon>Portuninae</taxon>
        <taxon>Portunus</taxon>
    </lineage>
</organism>
<sequence>MSFRSHTHHLIHYVTTSKTTTRPTSSDQWITDHVHSQETQTMSVSSVCCNPKVLATNISCTAYKIRLQCVCCDTEDLHYKSGERAVVALLNSGRRGAAYLGIGQEGRVEGIICPDHLISTFVQGLVNILWDTILPHSSCGRCCYSCHNP</sequence>
<reference evidence="1 2" key="1">
    <citation type="submission" date="2019-05" db="EMBL/GenBank/DDBJ databases">
        <title>Another draft genome of Portunus trituberculatus and its Hox gene families provides insights of decapod evolution.</title>
        <authorList>
            <person name="Jeong J.-H."/>
            <person name="Song I."/>
            <person name="Kim S."/>
            <person name="Choi T."/>
            <person name="Kim D."/>
            <person name="Ryu S."/>
            <person name="Kim W."/>
        </authorList>
    </citation>
    <scope>NUCLEOTIDE SEQUENCE [LARGE SCALE GENOMIC DNA]</scope>
    <source>
        <tissue evidence="1">Muscle</tissue>
    </source>
</reference>
<accession>A0A5B7I1E3</accession>
<dbReference type="Proteomes" id="UP000324222">
    <property type="component" value="Unassembled WGS sequence"/>
</dbReference>